<keyword evidence="1" id="KW-1133">Transmembrane helix</keyword>
<keyword evidence="1" id="KW-0812">Transmembrane</keyword>
<dbReference type="InterPro" id="IPR023991">
    <property type="entry name" value="Bacteriocin_IIb_lactobn/cerein"/>
</dbReference>
<reference evidence="2 3" key="1">
    <citation type="submission" date="2017-02" db="EMBL/GenBank/DDBJ databases">
        <authorList>
            <person name="Peterson S.W."/>
        </authorList>
    </citation>
    <scope>NUCLEOTIDE SEQUENCE [LARGE SCALE GENOMIC DNA]</scope>
    <source>
        <strain evidence="2 3">DSM 25262</strain>
    </source>
</reference>
<keyword evidence="3" id="KW-1185">Reference proteome</keyword>
<proteinExistence type="predicted"/>
<dbReference type="EMBL" id="FUZU01000001">
    <property type="protein sequence ID" value="SKC42592.1"/>
    <property type="molecule type" value="Genomic_DNA"/>
</dbReference>
<accession>A0A1T5IU30</accession>
<dbReference type="STRING" id="688867.SAMN05660236_0392"/>
<organism evidence="2 3">
    <name type="scientific">Ohtaekwangia koreensis</name>
    <dbReference type="NCBI Taxonomy" id="688867"/>
    <lineage>
        <taxon>Bacteria</taxon>
        <taxon>Pseudomonadati</taxon>
        <taxon>Bacteroidota</taxon>
        <taxon>Cytophagia</taxon>
        <taxon>Cytophagales</taxon>
        <taxon>Fulvivirgaceae</taxon>
        <taxon>Ohtaekwangia</taxon>
    </lineage>
</organism>
<dbReference type="RefSeq" id="WP_079685023.1">
    <property type="nucleotide sequence ID" value="NZ_FUZU01000001.1"/>
</dbReference>
<keyword evidence="1" id="KW-0472">Membrane</keyword>
<dbReference type="Proteomes" id="UP000190961">
    <property type="component" value="Unassembled WGS sequence"/>
</dbReference>
<protein>
    <submittedName>
        <fullName evidence="2">Class IIb bacteriocin, lactobin A/cerein 7B family</fullName>
    </submittedName>
</protein>
<evidence type="ECO:0000256" key="1">
    <source>
        <dbReference type="SAM" id="Phobius"/>
    </source>
</evidence>
<dbReference type="AlphaFoldDB" id="A0A1T5IU30"/>
<gene>
    <name evidence="2" type="ORF">SAMN05660236_0392</name>
</gene>
<name>A0A1T5IU30_9BACT</name>
<evidence type="ECO:0000313" key="2">
    <source>
        <dbReference type="EMBL" id="SKC42592.1"/>
    </source>
</evidence>
<evidence type="ECO:0000313" key="3">
    <source>
        <dbReference type="Proteomes" id="UP000190961"/>
    </source>
</evidence>
<sequence length="64" mass="6666">MLNSKLEECGVVELTTNELEETNGGFLALLVTLAPAYAIQAGVVGMLAAGVVASFKSGYNDMRS</sequence>
<feature type="transmembrane region" description="Helical" evidence="1">
    <location>
        <begin position="26"/>
        <end position="55"/>
    </location>
</feature>
<dbReference type="NCBIfam" id="TIGR03949">
    <property type="entry name" value="bact_IIb_cerein"/>
    <property type="match status" value="1"/>
</dbReference>